<organism evidence="3 4">
    <name type="scientific">Sediminibacillus halophilus</name>
    <dbReference type="NCBI Taxonomy" id="482461"/>
    <lineage>
        <taxon>Bacteria</taxon>
        <taxon>Bacillati</taxon>
        <taxon>Bacillota</taxon>
        <taxon>Bacilli</taxon>
        <taxon>Bacillales</taxon>
        <taxon>Bacillaceae</taxon>
        <taxon>Sediminibacillus</taxon>
    </lineage>
</organism>
<keyword evidence="1" id="KW-0732">Signal</keyword>
<sequence>MNKLYWLMLAVLLFGAVAIPSGNQVEGYGWGYKKNSNHQPPEVGKYDTILENNGGYYLDKSGEKVIYLTFDNGYEQGYTGKILDVLKKKDVPAAFFVTGHYVDSSPELVKRMVNEGHIVGNHSYHHPDFTKLSKRKMKEELDKLQSAVAKISDQKTMQYVRPPKGTFTEQSIKWANELGYIHMFWSLAFVDWNTNSQKGWQSAYQQVIDQVHPGAVILLHTVSEDNAEALEYLIDDMRKQGYTFKSLDDLVMKDLLPRPFYQL</sequence>
<dbReference type="GO" id="GO:0016020">
    <property type="term" value="C:membrane"/>
    <property type="evidence" value="ECO:0007669"/>
    <property type="project" value="TreeGrafter"/>
</dbReference>
<gene>
    <name evidence="3" type="ORF">SAMN05216244_3248</name>
</gene>
<dbReference type="InterPro" id="IPR014235">
    <property type="entry name" value="Spore_PdaA"/>
</dbReference>
<dbReference type="Pfam" id="PF01522">
    <property type="entry name" value="Polysacc_deac_1"/>
    <property type="match status" value="1"/>
</dbReference>
<evidence type="ECO:0000256" key="1">
    <source>
        <dbReference type="SAM" id="SignalP"/>
    </source>
</evidence>
<feature type="chain" id="PRO_5038402895" evidence="1">
    <location>
        <begin position="19"/>
        <end position="263"/>
    </location>
</feature>
<dbReference type="STRING" id="482461.SAMN05216244_3248"/>
<name>A0A1G9VED3_9BACI</name>
<accession>A0A1G9VED3</accession>
<dbReference type="InterPro" id="IPR011330">
    <property type="entry name" value="Glyco_hydro/deAcase_b/a-brl"/>
</dbReference>
<protein>
    <submittedName>
        <fullName evidence="3">Peptidoglycan-N-acetylmuramic acid deacetylase</fullName>
    </submittedName>
</protein>
<keyword evidence="4" id="KW-1185">Reference proteome</keyword>
<dbReference type="InterPro" id="IPR050248">
    <property type="entry name" value="Polysacc_deacetylase_ArnD"/>
</dbReference>
<reference evidence="4" key="1">
    <citation type="submission" date="2016-10" db="EMBL/GenBank/DDBJ databases">
        <authorList>
            <person name="Varghese N."/>
            <person name="Submissions S."/>
        </authorList>
    </citation>
    <scope>NUCLEOTIDE SEQUENCE [LARGE SCALE GENOMIC DNA]</scope>
    <source>
        <strain evidence="4">CGMCC 1.6199</strain>
    </source>
</reference>
<dbReference type="NCBIfam" id="TIGR02884">
    <property type="entry name" value="spore_pdaA"/>
    <property type="match status" value="1"/>
</dbReference>
<proteinExistence type="predicted"/>
<dbReference type="RefSeq" id="WP_074600308.1">
    <property type="nucleotide sequence ID" value="NZ_FNHF01000004.1"/>
</dbReference>
<dbReference type="Proteomes" id="UP000182347">
    <property type="component" value="Unassembled WGS sequence"/>
</dbReference>
<feature type="domain" description="NodB homology" evidence="2">
    <location>
        <begin position="64"/>
        <end position="245"/>
    </location>
</feature>
<dbReference type="PANTHER" id="PTHR10587">
    <property type="entry name" value="GLYCOSYL TRANSFERASE-RELATED"/>
    <property type="match status" value="1"/>
</dbReference>
<dbReference type="GO" id="GO:0005975">
    <property type="term" value="P:carbohydrate metabolic process"/>
    <property type="evidence" value="ECO:0007669"/>
    <property type="project" value="InterPro"/>
</dbReference>
<dbReference type="InterPro" id="IPR002509">
    <property type="entry name" value="NODB_dom"/>
</dbReference>
<dbReference type="GO" id="GO:0016810">
    <property type="term" value="F:hydrolase activity, acting on carbon-nitrogen (but not peptide) bonds"/>
    <property type="evidence" value="ECO:0007669"/>
    <property type="project" value="InterPro"/>
</dbReference>
<dbReference type="PROSITE" id="PS51677">
    <property type="entry name" value="NODB"/>
    <property type="match status" value="1"/>
</dbReference>
<dbReference type="SUPFAM" id="SSF88713">
    <property type="entry name" value="Glycoside hydrolase/deacetylase"/>
    <property type="match status" value="1"/>
</dbReference>
<dbReference type="AlphaFoldDB" id="A0A1G9VED3"/>
<dbReference type="EMBL" id="FNHF01000004">
    <property type="protein sequence ID" value="SDM70441.1"/>
    <property type="molecule type" value="Genomic_DNA"/>
</dbReference>
<dbReference type="PANTHER" id="PTHR10587:SF78">
    <property type="entry name" value="PEPTIDOGLYCAN-N-ACETYLMURAMIC ACID DEACETYLASE PDAA"/>
    <property type="match status" value="1"/>
</dbReference>
<dbReference type="CDD" id="cd10948">
    <property type="entry name" value="CE4_BsPdaA_like"/>
    <property type="match status" value="1"/>
</dbReference>
<evidence type="ECO:0000313" key="3">
    <source>
        <dbReference type="EMBL" id="SDM70441.1"/>
    </source>
</evidence>
<evidence type="ECO:0000313" key="4">
    <source>
        <dbReference type="Proteomes" id="UP000182347"/>
    </source>
</evidence>
<dbReference type="Gene3D" id="3.20.20.370">
    <property type="entry name" value="Glycoside hydrolase/deacetylase"/>
    <property type="match status" value="1"/>
</dbReference>
<evidence type="ECO:0000259" key="2">
    <source>
        <dbReference type="PROSITE" id="PS51677"/>
    </source>
</evidence>
<feature type="signal peptide" evidence="1">
    <location>
        <begin position="1"/>
        <end position="18"/>
    </location>
</feature>
<dbReference type="OrthoDB" id="9812065at2"/>